<reference evidence="1" key="1">
    <citation type="submission" date="2021-02" db="EMBL/GenBank/DDBJ databases">
        <authorList>
            <person name="Palmer J.M."/>
        </authorList>
    </citation>
    <scope>NUCLEOTIDE SEQUENCE</scope>
    <source>
        <strain evidence="1">SCRP734</strain>
    </source>
</reference>
<protein>
    <submittedName>
        <fullName evidence="1">Uncharacterized protein</fullName>
    </submittedName>
</protein>
<sequence length="102" mass="11939">MRFESYPVETFRFKVEVYHDHGRIWMESRKGRCSDMLPRDVLFGFVAGEDLHLVVRLAVSLPTTTSKAVAYWKFSFPMIALDRVDELESKVRDLEERVDGPE</sequence>
<evidence type="ECO:0000313" key="1">
    <source>
        <dbReference type="EMBL" id="KAG7386916.1"/>
    </source>
</evidence>
<keyword evidence="2" id="KW-1185">Reference proteome</keyword>
<proteinExistence type="predicted"/>
<accession>A0A8T1W113</accession>
<comment type="caution">
    <text evidence="1">The sequence shown here is derived from an EMBL/GenBank/DDBJ whole genome shotgun (WGS) entry which is preliminary data.</text>
</comment>
<gene>
    <name evidence="1" type="ORF">PHYPSEUDO_015121</name>
</gene>
<dbReference type="Proteomes" id="UP000694044">
    <property type="component" value="Unassembled WGS sequence"/>
</dbReference>
<dbReference type="OrthoDB" id="68072at2759"/>
<dbReference type="AlphaFoldDB" id="A0A8T1W113"/>
<name>A0A8T1W113_9STRA</name>
<dbReference type="EMBL" id="JAGDFM010000090">
    <property type="protein sequence ID" value="KAG7386916.1"/>
    <property type="molecule type" value="Genomic_DNA"/>
</dbReference>
<organism evidence="1 2">
    <name type="scientific">Phytophthora pseudosyringae</name>
    <dbReference type="NCBI Taxonomy" id="221518"/>
    <lineage>
        <taxon>Eukaryota</taxon>
        <taxon>Sar</taxon>
        <taxon>Stramenopiles</taxon>
        <taxon>Oomycota</taxon>
        <taxon>Peronosporomycetes</taxon>
        <taxon>Peronosporales</taxon>
        <taxon>Peronosporaceae</taxon>
        <taxon>Phytophthora</taxon>
    </lineage>
</organism>
<evidence type="ECO:0000313" key="2">
    <source>
        <dbReference type="Proteomes" id="UP000694044"/>
    </source>
</evidence>